<feature type="region of interest" description="Disordered" evidence="1">
    <location>
        <begin position="167"/>
        <end position="192"/>
    </location>
</feature>
<comment type="caution">
    <text evidence="2">The sequence shown here is derived from an EMBL/GenBank/DDBJ whole genome shotgun (WGS) entry which is preliminary data.</text>
</comment>
<proteinExistence type="predicted"/>
<gene>
    <name evidence="2" type="ORF">DPMN_005265</name>
</gene>
<evidence type="ECO:0000313" key="3">
    <source>
        <dbReference type="Proteomes" id="UP000828390"/>
    </source>
</evidence>
<accession>A0A9D4RWC0</accession>
<reference evidence="2" key="1">
    <citation type="journal article" date="2019" name="bioRxiv">
        <title>The Genome of the Zebra Mussel, Dreissena polymorpha: A Resource for Invasive Species Research.</title>
        <authorList>
            <person name="McCartney M.A."/>
            <person name="Auch B."/>
            <person name="Kono T."/>
            <person name="Mallez S."/>
            <person name="Zhang Y."/>
            <person name="Obille A."/>
            <person name="Becker A."/>
            <person name="Abrahante J.E."/>
            <person name="Garbe J."/>
            <person name="Badalamenti J.P."/>
            <person name="Herman A."/>
            <person name="Mangelson H."/>
            <person name="Liachko I."/>
            <person name="Sullivan S."/>
            <person name="Sone E.D."/>
            <person name="Koren S."/>
            <person name="Silverstein K.A.T."/>
            <person name="Beckman K.B."/>
            <person name="Gohl D.M."/>
        </authorList>
    </citation>
    <scope>NUCLEOTIDE SEQUENCE</scope>
    <source>
        <strain evidence="2">Duluth1</strain>
        <tissue evidence="2">Whole animal</tissue>
    </source>
</reference>
<evidence type="ECO:0000313" key="2">
    <source>
        <dbReference type="EMBL" id="KAH3881340.1"/>
    </source>
</evidence>
<dbReference type="Proteomes" id="UP000828390">
    <property type="component" value="Unassembled WGS sequence"/>
</dbReference>
<feature type="region of interest" description="Disordered" evidence="1">
    <location>
        <begin position="228"/>
        <end position="254"/>
    </location>
</feature>
<dbReference type="OrthoDB" id="6110747at2759"/>
<dbReference type="AlphaFoldDB" id="A0A9D4RWC0"/>
<reference evidence="2" key="2">
    <citation type="submission" date="2020-11" db="EMBL/GenBank/DDBJ databases">
        <authorList>
            <person name="McCartney M.A."/>
            <person name="Auch B."/>
            <person name="Kono T."/>
            <person name="Mallez S."/>
            <person name="Becker A."/>
            <person name="Gohl D.M."/>
            <person name="Silverstein K.A.T."/>
            <person name="Koren S."/>
            <person name="Bechman K.B."/>
            <person name="Herman A."/>
            <person name="Abrahante J.E."/>
            <person name="Garbe J."/>
        </authorList>
    </citation>
    <scope>NUCLEOTIDE SEQUENCE</scope>
    <source>
        <strain evidence="2">Duluth1</strain>
        <tissue evidence="2">Whole animal</tissue>
    </source>
</reference>
<name>A0A9D4RWC0_DREPO</name>
<feature type="compositionally biased region" description="Polar residues" evidence="1">
    <location>
        <begin position="228"/>
        <end position="238"/>
    </location>
</feature>
<dbReference type="EMBL" id="JAIWYP010000001">
    <property type="protein sequence ID" value="KAH3881340.1"/>
    <property type="molecule type" value="Genomic_DNA"/>
</dbReference>
<evidence type="ECO:0000256" key="1">
    <source>
        <dbReference type="SAM" id="MobiDB-lite"/>
    </source>
</evidence>
<keyword evidence="3" id="KW-1185">Reference proteome</keyword>
<protein>
    <submittedName>
        <fullName evidence="2">Uncharacterized protein</fullName>
    </submittedName>
</protein>
<feature type="compositionally biased region" description="Polar residues" evidence="1">
    <location>
        <begin position="352"/>
        <end position="364"/>
    </location>
</feature>
<sequence>MPQASAAFGDTSGLGRDSRYMACVRFSDQYIRRVNVLNALQHRIERKHVNIFEHESDQNIKKIERIKQRLNDSIQKRLAYKLVLKTQTFSAIPDKKTALNKRYTSTAFQNDVREMLKYIKPDRIRERKAEVLYKENRLRYDILLNQNRQKFNRLYPEKIAWRGRYGELQEEENKEEEKPPTPSPTIEDKRKQSLATLRRRIISIDSAPQSPKKLPTIYSPTKVLSASFLSPSKSQTPVRTPLLSKPPSQSGPARRQEITMGFMKRQKSYLETQELATTVGEKVTSQLTSDESTDVGKILEPVVDKSIGNKECGIDENNNVVEEPKSAIPESAKISKKRVKSQQELLLPPIPSSRTNRVPTTPKQSEQKPVKLPPLKMTNK</sequence>
<organism evidence="2 3">
    <name type="scientific">Dreissena polymorpha</name>
    <name type="common">Zebra mussel</name>
    <name type="synonym">Mytilus polymorpha</name>
    <dbReference type="NCBI Taxonomy" id="45954"/>
    <lineage>
        <taxon>Eukaryota</taxon>
        <taxon>Metazoa</taxon>
        <taxon>Spiralia</taxon>
        <taxon>Lophotrochozoa</taxon>
        <taxon>Mollusca</taxon>
        <taxon>Bivalvia</taxon>
        <taxon>Autobranchia</taxon>
        <taxon>Heteroconchia</taxon>
        <taxon>Euheterodonta</taxon>
        <taxon>Imparidentia</taxon>
        <taxon>Neoheterodontei</taxon>
        <taxon>Myida</taxon>
        <taxon>Dreissenoidea</taxon>
        <taxon>Dreissenidae</taxon>
        <taxon>Dreissena</taxon>
    </lineage>
</organism>
<feature type="region of interest" description="Disordered" evidence="1">
    <location>
        <begin position="308"/>
        <end position="380"/>
    </location>
</feature>